<keyword evidence="3" id="KW-1185">Reference proteome</keyword>
<dbReference type="InterPro" id="IPR024280">
    <property type="entry name" value="FAM167"/>
</dbReference>
<dbReference type="PANTHER" id="PTHR32289:SF1">
    <property type="entry name" value="PROTEIN FAM167A-LIKE"/>
    <property type="match status" value="1"/>
</dbReference>
<comment type="caution">
    <text evidence="2">The sequence shown here is derived from an EMBL/GenBank/DDBJ whole genome shotgun (WGS) entry which is preliminary data.</text>
</comment>
<dbReference type="Proteomes" id="UP001152320">
    <property type="component" value="Chromosome 8"/>
</dbReference>
<gene>
    <name evidence="2" type="ORF">HOLleu_17659</name>
</gene>
<sequence>MELLPPRDYFHSCSKLAMKSQDHALAMQLMQLRSEIQQVKLQKSCEEHKDLIEDKRYSLTEELEDEKWGLCDLPLTNNNEDQGFADPLKDIGVTKMNLSSRRFSIF</sequence>
<dbReference type="Pfam" id="PF11652">
    <property type="entry name" value="FAM167"/>
    <property type="match status" value="1"/>
</dbReference>
<organism evidence="2 3">
    <name type="scientific">Holothuria leucospilota</name>
    <name type="common">Black long sea cucumber</name>
    <name type="synonym">Mertensiothuria leucospilota</name>
    <dbReference type="NCBI Taxonomy" id="206669"/>
    <lineage>
        <taxon>Eukaryota</taxon>
        <taxon>Metazoa</taxon>
        <taxon>Echinodermata</taxon>
        <taxon>Eleutherozoa</taxon>
        <taxon>Echinozoa</taxon>
        <taxon>Holothuroidea</taxon>
        <taxon>Aspidochirotacea</taxon>
        <taxon>Aspidochirotida</taxon>
        <taxon>Holothuriidae</taxon>
        <taxon>Holothuria</taxon>
    </lineage>
</organism>
<reference evidence="2" key="1">
    <citation type="submission" date="2021-10" db="EMBL/GenBank/DDBJ databases">
        <title>Tropical sea cucumber genome reveals ecological adaptation and Cuvierian tubules defense mechanism.</title>
        <authorList>
            <person name="Chen T."/>
        </authorList>
    </citation>
    <scope>NUCLEOTIDE SEQUENCE</scope>
    <source>
        <strain evidence="2">Nanhai2018</strain>
        <tissue evidence="2">Muscle</tissue>
    </source>
</reference>
<name>A0A9Q1H985_HOLLE</name>
<dbReference type="EMBL" id="JAIZAY010000008">
    <property type="protein sequence ID" value="KAJ8036976.1"/>
    <property type="molecule type" value="Genomic_DNA"/>
</dbReference>
<dbReference type="InterPro" id="IPR051771">
    <property type="entry name" value="FAM167_domain"/>
</dbReference>
<dbReference type="PANTHER" id="PTHR32289">
    <property type="entry name" value="PROTEIN FAM167A"/>
    <property type="match status" value="1"/>
</dbReference>
<evidence type="ECO:0000256" key="1">
    <source>
        <dbReference type="ARBA" id="ARBA00005489"/>
    </source>
</evidence>
<proteinExistence type="inferred from homology"/>
<accession>A0A9Q1H985</accession>
<comment type="similarity">
    <text evidence="1">Belongs to the FAM167 (SEC) family.</text>
</comment>
<evidence type="ECO:0000313" key="3">
    <source>
        <dbReference type="Proteomes" id="UP001152320"/>
    </source>
</evidence>
<dbReference type="AlphaFoldDB" id="A0A9Q1H985"/>
<evidence type="ECO:0000313" key="2">
    <source>
        <dbReference type="EMBL" id="KAJ8036976.1"/>
    </source>
</evidence>
<protein>
    <submittedName>
        <fullName evidence="2">Uncharacterized protein</fullName>
    </submittedName>
</protein>
<dbReference type="OrthoDB" id="5965452at2759"/>